<dbReference type="Gene3D" id="3.30.70.2970">
    <property type="entry name" value="Protein of unknown function (DUF541), domain 2"/>
    <property type="match status" value="1"/>
</dbReference>
<dbReference type="Pfam" id="PF04402">
    <property type="entry name" value="SIMPL"/>
    <property type="match status" value="1"/>
</dbReference>
<accession>A0A8D3Y388</accession>
<sequence length="234" mass="25668">MFKRVSHSMTLLACLSLFASAQALADDQRYNQVSLRAEVSQEVPHDRMQVTLYTESQHSDPAQLAGETTRTLNEALQRARQAKGVTVSQGNRSSYPVYEEKGQRIVGWRERAEIRLESGDFAALSKLTADLMQSLKMADMQFSVSDAVAQKTEDALLKEAVAAFRARAQLATEALGGKDYRLVSLSLDGGGNFQPLRGPRMKAAMMDAESMPEIEAGSRQITLNANGVIEVVMP</sequence>
<keyword evidence="5" id="KW-1185">Reference proteome</keyword>
<proteinExistence type="predicted"/>
<keyword evidence="1" id="KW-0732">Signal</keyword>
<evidence type="ECO:0000313" key="5">
    <source>
        <dbReference type="Proteomes" id="UP000182276"/>
    </source>
</evidence>
<evidence type="ECO:0000313" key="4">
    <source>
        <dbReference type="Proteomes" id="UP000031271"/>
    </source>
</evidence>
<organism evidence="2 4">
    <name type="scientific">Stutzerimonas balearica DSM 6083</name>
    <dbReference type="NCBI Taxonomy" id="1123016"/>
    <lineage>
        <taxon>Bacteria</taxon>
        <taxon>Pseudomonadati</taxon>
        <taxon>Pseudomonadota</taxon>
        <taxon>Gammaproteobacteria</taxon>
        <taxon>Pseudomonadales</taxon>
        <taxon>Pseudomonadaceae</taxon>
        <taxon>Stutzerimonas</taxon>
    </lineage>
</organism>
<reference evidence="2 4" key="3">
    <citation type="journal article" name="Genome Announc.">
        <title>Complete Genome Sequence of Pseudomonas balearica DSM 6083T.</title>
        <authorList>
            <person name="Bennasar-Figueras A."/>
            <person name="Salva-Serra F."/>
            <person name="Jaen-Luchoro D."/>
            <person name="Segui C."/>
            <person name="Aliaga F."/>
            <person name="Busquets A."/>
            <person name="Gomila M."/>
            <person name="Moore E.R."/>
            <person name="Lalucat J."/>
        </authorList>
    </citation>
    <scope>NUCLEOTIDE SEQUENCE [LARGE SCALE GENOMIC DNA]</scope>
    <source>
        <strain evidence="4">DSM 6083</strain>
        <strain evidence="2">DSM6083</strain>
    </source>
</reference>
<evidence type="ECO:0000256" key="1">
    <source>
        <dbReference type="SAM" id="SignalP"/>
    </source>
</evidence>
<dbReference type="GO" id="GO:0006974">
    <property type="term" value="P:DNA damage response"/>
    <property type="evidence" value="ECO:0007669"/>
    <property type="project" value="TreeGrafter"/>
</dbReference>
<dbReference type="InterPro" id="IPR052022">
    <property type="entry name" value="26kDa_periplasmic_antigen"/>
</dbReference>
<reference evidence="3 5" key="2">
    <citation type="submission" date="2016-10" db="EMBL/GenBank/DDBJ databases">
        <authorList>
            <person name="Varghese N."/>
            <person name="Submissions S."/>
        </authorList>
    </citation>
    <scope>NUCLEOTIDE SEQUENCE [LARGE SCALE GENOMIC DNA]</scope>
    <source>
        <strain evidence="3 5">DSM 6083</strain>
    </source>
</reference>
<dbReference type="GeneID" id="77261458"/>
<name>A0A8D3Y388_9GAMM</name>
<dbReference type="RefSeq" id="WP_043221760.1">
    <property type="nucleotide sequence ID" value="NZ_CP007511.1"/>
</dbReference>
<dbReference type="EMBL" id="FNHO01000009">
    <property type="protein sequence ID" value="SDM80374.1"/>
    <property type="molecule type" value="Genomic_DNA"/>
</dbReference>
<gene>
    <name evidence="2" type="ORF">CL52_16330</name>
    <name evidence="3" type="ORF">SAMN05660875_10981</name>
</gene>
<dbReference type="EMBL" id="CP007511">
    <property type="protein sequence ID" value="AJE16530.1"/>
    <property type="molecule type" value="Genomic_DNA"/>
</dbReference>
<dbReference type="Gene3D" id="3.30.110.170">
    <property type="entry name" value="Protein of unknown function (DUF541), domain 1"/>
    <property type="match status" value="1"/>
</dbReference>
<dbReference type="Proteomes" id="UP000182276">
    <property type="component" value="Unassembled WGS sequence"/>
</dbReference>
<dbReference type="AlphaFoldDB" id="A0A8D3Y388"/>
<dbReference type="InterPro" id="IPR007497">
    <property type="entry name" value="SIMPL/DUF541"/>
</dbReference>
<dbReference type="KEGG" id="pbm:CL52_16330"/>
<protein>
    <submittedName>
        <fullName evidence="3">Predicted secreted protein</fullName>
    </submittedName>
</protein>
<dbReference type="PANTHER" id="PTHR34387">
    <property type="entry name" value="SLR1258 PROTEIN"/>
    <property type="match status" value="1"/>
</dbReference>
<evidence type="ECO:0000313" key="3">
    <source>
        <dbReference type="EMBL" id="SDM80374.1"/>
    </source>
</evidence>
<evidence type="ECO:0000313" key="2">
    <source>
        <dbReference type="EMBL" id="AJE16530.1"/>
    </source>
</evidence>
<dbReference type="Proteomes" id="UP000031271">
    <property type="component" value="Chromosome"/>
</dbReference>
<feature type="signal peptide" evidence="1">
    <location>
        <begin position="1"/>
        <end position="25"/>
    </location>
</feature>
<dbReference type="PANTHER" id="PTHR34387:SF1">
    <property type="entry name" value="PERIPLASMIC IMMUNOGENIC PROTEIN"/>
    <property type="match status" value="1"/>
</dbReference>
<feature type="chain" id="PRO_5034899491" evidence="1">
    <location>
        <begin position="26"/>
        <end position="234"/>
    </location>
</feature>
<reference evidence="4" key="1">
    <citation type="submission" date="2014-03" db="EMBL/GenBank/DDBJ databases">
        <title>Complete genome of Pseudomonas balearica DSM 6083T, a sewage water isolate from an enrichment with 2-methylnaphthalene.</title>
        <authorList>
            <person name="Salva-Serra F."/>
            <person name="Jaen-Luchoro D."/>
            <person name="Busquets A."/>
            <person name="Pena A."/>
            <person name="Gomila M."/>
            <person name="Bosch R."/>
            <person name="Nogales B."/>
            <person name="Garcia-Valdes E."/>
            <person name="Lalucat J."/>
            <person name="Bennasar A."/>
        </authorList>
    </citation>
    <scope>NUCLEOTIDE SEQUENCE [LARGE SCALE GENOMIC DNA]</scope>
    <source>
        <strain evidence="4">DSM 6083</strain>
    </source>
</reference>